<evidence type="ECO:0000313" key="2">
    <source>
        <dbReference type="Proteomes" id="UP000004756"/>
    </source>
</evidence>
<keyword evidence="2" id="KW-1185">Reference proteome</keyword>
<comment type="caution">
    <text evidence="1">The sequence shown here is derived from an EMBL/GenBank/DDBJ whole genome shotgun (WGS) entry which is preliminary data.</text>
</comment>
<sequence length="39" mass="4561">MNKIKAGLNCEPMVYLYQYPGRELRCFVPGDNDVRRADK</sequence>
<name>C0D642_9FIRM</name>
<gene>
    <name evidence="1" type="ORF">CLOSTASPAR_04738</name>
</gene>
<dbReference type="HOGENOM" id="CLU_3307096_0_0_9"/>
<accession>C0D642</accession>
<organism evidence="1 2">
    <name type="scientific">[Clostridium] asparagiforme DSM 15981</name>
    <dbReference type="NCBI Taxonomy" id="518636"/>
    <lineage>
        <taxon>Bacteria</taxon>
        <taxon>Bacillati</taxon>
        <taxon>Bacillota</taxon>
        <taxon>Clostridia</taxon>
        <taxon>Lachnospirales</taxon>
        <taxon>Lachnospiraceae</taxon>
        <taxon>Enterocloster</taxon>
    </lineage>
</organism>
<dbReference type="Proteomes" id="UP000004756">
    <property type="component" value="Unassembled WGS sequence"/>
</dbReference>
<dbReference type="EMBL" id="ACCJ01000390">
    <property type="protein sequence ID" value="EEG53217.1"/>
    <property type="molecule type" value="Genomic_DNA"/>
</dbReference>
<evidence type="ECO:0000313" key="1">
    <source>
        <dbReference type="EMBL" id="EEG53217.1"/>
    </source>
</evidence>
<dbReference type="AlphaFoldDB" id="C0D642"/>
<proteinExistence type="predicted"/>
<reference evidence="1 2" key="1">
    <citation type="submission" date="2009-02" db="EMBL/GenBank/DDBJ databases">
        <title>Draft genome sequence of Clostridium asparagiforme (DSM 15981).</title>
        <authorList>
            <person name="Sudarsanam P."/>
            <person name="Ley R."/>
            <person name="Guruge J."/>
            <person name="Turnbaugh P.J."/>
            <person name="Mahowald M."/>
            <person name="Liep D."/>
            <person name="Gordon J."/>
        </authorList>
    </citation>
    <scope>NUCLEOTIDE SEQUENCE [LARGE SCALE GENOMIC DNA]</scope>
    <source>
        <strain evidence="1 2">DSM 15981</strain>
    </source>
</reference>
<protein>
    <submittedName>
        <fullName evidence="1">Uncharacterized protein</fullName>
    </submittedName>
</protein>